<proteinExistence type="predicted"/>
<dbReference type="SUPFAM" id="SSF48208">
    <property type="entry name" value="Six-hairpin glycosidases"/>
    <property type="match status" value="1"/>
</dbReference>
<protein>
    <recommendedName>
        <fullName evidence="3">Glycoside hydrolase family 125 protein</fullName>
    </recommendedName>
</protein>
<dbReference type="PANTHER" id="PTHR31047:SF1">
    <property type="entry name" value="DUF1237 DOMAIN-CONTAINING PROTEIN"/>
    <property type="match status" value="1"/>
</dbReference>
<sequence length="466" mass="51574">MRPEKACRKYTSPEVEGVIDDMKGLVKDPDLFRLFENAFPNTLDTTISWKGFANNGTEEELTFVTTGDIVAMWLRDSANQLRSYKSLLKANTSTDSLASLFRGAINLQARYIIQNPYCNAFQAPPESGLPPEHNSAADTDVVSPKYSSDFVFECKYELDSISAFFQLSWDYYQKTQDAEFFGKFKWIEAVKAILDVAEGLLVGTYADNGSVNTSPYTFQRTTTRVTETLSNDGIGNPVKSGTGLVRSAFRPSDDSTIYQLFIPANMQFSSYLGKCAEIMEGHDADLAEKMSDFADSVRDGIDKHGKVKHATFGEIYAFEIDGFGSSNLMDDANVPSLLSAPILDFLDASDETYQNTRKFVLSTWNPYYMHGPVINGTGGPHVGPGKAWPMSVITALLTSDDDSEIVTGLQTLVSSTNGLGLIHESVDTFDASKWTRQWFSWANGLFGEMLLGLKDRKPELLATSFQ</sequence>
<dbReference type="AlphaFoldDB" id="A0A439CRG7"/>
<name>A0A439CRG7_9PEZI</name>
<dbReference type="InterPro" id="IPR012341">
    <property type="entry name" value="6hp_glycosidase-like_sf"/>
</dbReference>
<comment type="caution">
    <text evidence="1">The sequence shown here is derived from an EMBL/GenBank/DDBJ whole genome shotgun (WGS) entry which is preliminary data.</text>
</comment>
<organism evidence="1 2">
    <name type="scientific">Xylaria grammica</name>
    <dbReference type="NCBI Taxonomy" id="363999"/>
    <lineage>
        <taxon>Eukaryota</taxon>
        <taxon>Fungi</taxon>
        <taxon>Dikarya</taxon>
        <taxon>Ascomycota</taxon>
        <taxon>Pezizomycotina</taxon>
        <taxon>Sordariomycetes</taxon>
        <taxon>Xylariomycetidae</taxon>
        <taxon>Xylariales</taxon>
        <taxon>Xylariaceae</taxon>
        <taxon>Xylaria</taxon>
    </lineage>
</organism>
<dbReference type="Pfam" id="PF06824">
    <property type="entry name" value="Glyco_hydro_125"/>
    <property type="match status" value="1"/>
</dbReference>
<dbReference type="SMART" id="SM01149">
    <property type="entry name" value="DUF1237"/>
    <property type="match status" value="1"/>
</dbReference>
<dbReference type="GO" id="GO:0003824">
    <property type="term" value="F:catalytic activity"/>
    <property type="evidence" value="ECO:0007669"/>
    <property type="project" value="UniProtKB-ARBA"/>
</dbReference>
<dbReference type="Proteomes" id="UP000286045">
    <property type="component" value="Unassembled WGS sequence"/>
</dbReference>
<dbReference type="InterPro" id="IPR008313">
    <property type="entry name" value="GH125"/>
</dbReference>
<gene>
    <name evidence="1" type="ORF">EKO27_g10340</name>
</gene>
<dbReference type="PANTHER" id="PTHR31047">
    <property type="entry name" value="MEIOTICALLY UP-REGULATED GENE 157 PROTEIN"/>
    <property type="match status" value="1"/>
</dbReference>
<keyword evidence="2" id="KW-1185">Reference proteome</keyword>
<dbReference type="STRING" id="363999.A0A439CRG7"/>
<dbReference type="Gene3D" id="1.50.10.10">
    <property type="match status" value="1"/>
</dbReference>
<evidence type="ECO:0008006" key="3">
    <source>
        <dbReference type="Google" id="ProtNLM"/>
    </source>
</evidence>
<dbReference type="GO" id="GO:0005975">
    <property type="term" value="P:carbohydrate metabolic process"/>
    <property type="evidence" value="ECO:0007669"/>
    <property type="project" value="InterPro"/>
</dbReference>
<dbReference type="InterPro" id="IPR008928">
    <property type="entry name" value="6-hairpin_glycosidase_sf"/>
</dbReference>
<evidence type="ECO:0000313" key="2">
    <source>
        <dbReference type="Proteomes" id="UP000286045"/>
    </source>
</evidence>
<accession>A0A439CRG7</accession>
<evidence type="ECO:0000313" key="1">
    <source>
        <dbReference type="EMBL" id="RWA04765.1"/>
    </source>
</evidence>
<dbReference type="EMBL" id="RYZI01000521">
    <property type="protein sequence ID" value="RWA04765.1"/>
    <property type="molecule type" value="Genomic_DNA"/>
</dbReference>
<reference evidence="1 2" key="1">
    <citation type="submission" date="2018-12" db="EMBL/GenBank/DDBJ databases">
        <title>Draft genome sequence of Xylaria grammica IHI A82.</title>
        <authorList>
            <person name="Buettner E."/>
            <person name="Kellner H."/>
        </authorList>
    </citation>
    <scope>NUCLEOTIDE SEQUENCE [LARGE SCALE GENOMIC DNA]</scope>
    <source>
        <strain evidence="1 2">IHI A82</strain>
    </source>
</reference>
<dbReference type="PIRSF" id="PIRSF028846">
    <property type="entry name" value="UCP028846"/>
    <property type="match status" value="1"/>
</dbReference>